<protein>
    <submittedName>
        <fullName evidence="1">Uncharacterized protein</fullName>
    </submittedName>
</protein>
<dbReference type="AlphaFoldDB" id="A0A498IIV9"/>
<reference evidence="1 2" key="1">
    <citation type="submission" date="2018-10" db="EMBL/GenBank/DDBJ databases">
        <title>A high-quality apple genome assembly.</title>
        <authorList>
            <person name="Hu J."/>
        </authorList>
    </citation>
    <scope>NUCLEOTIDE SEQUENCE [LARGE SCALE GENOMIC DNA]</scope>
    <source>
        <strain evidence="2">cv. HFTH1</strain>
        <tissue evidence="1">Young leaf</tissue>
    </source>
</reference>
<name>A0A498IIV9_MALDO</name>
<comment type="caution">
    <text evidence="1">The sequence shown here is derived from an EMBL/GenBank/DDBJ whole genome shotgun (WGS) entry which is preliminary data.</text>
</comment>
<keyword evidence="2" id="KW-1185">Reference proteome</keyword>
<proteinExistence type="predicted"/>
<evidence type="ECO:0000313" key="1">
    <source>
        <dbReference type="EMBL" id="RXH83069.1"/>
    </source>
</evidence>
<sequence>MNIDGAWNGNEMWPVLVPLSAVKQVILCRQNVAGKRMFFSTLQAEAMALRAGLSWALITRRRSVSNAAPALSASSAPSQFTLDCGGVVQFLSKFVIHWTNYRRYQGALRSITEGKITHTRHQANSVAHCLAQVGLSVQQDCIWDVTPPSIVTDLLVEDNVLP</sequence>
<gene>
    <name evidence="1" type="ORF">DVH24_003567</name>
</gene>
<dbReference type="EMBL" id="RDQH01000337">
    <property type="protein sequence ID" value="RXH83069.1"/>
    <property type="molecule type" value="Genomic_DNA"/>
</dbReference>
<dbReference type="Proteomes" id="UP000290289">
    <property type="component" value="Chromosome 11"/>
</dbReference>
<accession>A0A498IIV9</accession>
<evidence type="ECO:0000313" key="2">
    <source>
        <dbReference type="Proteomes" id="UP000290289"/>
    </source>
</evidence>
<organism evidence="1 2">
    <name type="scientific">Malus domestica</name>
    <name type="common">Apple</name>
    <name type="synonym">Pyrus malus</name>
    <dbReference type="NCBI Taxonomy" id="3750"/>
    <lineage>
        <taxon>Eukaryota</taxon>
        <taxon>Viridiplantae</taxon>
        <taxon>Streptophyta</taxon>
        <taxon>Embryophyta</taxon>
        <taxon>Tracheophyta</taxon>
        <taxon>Spermatophyta</taxon>
        <taxon>Magnoliopsida</taxon>
        <taxon>eudicotyledons</taxon>
        <taxon>Gunneridae</taxon>
        <taxon>Pentapetalae</taxon>
        <taxon>rosids</taxon>
        <taxon>fabids</taxon>
        <taxon>Rosales</taxon>
        <taxon>Rosaceae</taxon>
        <taxon>Amygdaloideae</taxon>
        <taxon>Maleae</taxon>
        <taxon>Malus</taxon>
    </lineage>
</organism>